<gene>
    <name evidence="3" type="ORF">E2B99_08145</name>
</gene>
<comment type="caution">
    <text evidence="3">The sequence shown here is derived from an EMBL/GenBank/DDBJ whole genome shotgun (WGS) entry which is preliminary data.</text>
</comment>
<feature type="region of interest" description="Disordered" evidence="1">
    <location>
        <begin position="40"/>
        <end position="94"/>
    </location>
</feature>
<feature type="signal peptide" evidence="2">
    <location>
        <begin position="1"/>
        <end position="25"/>
    </location>
</feature>
<evidence type="ECO:0000313" key="4">
    <source>
        <dbReference type="Proteomes" id="UP000297834"/>
    </source>
</evidence>
<feature type="chain" id="PRO_5021264858" description="Copper resistance protein CopB" evidence="2">
    <location>
        <begin position="26"/>
        <end position="94"/>
    </location>
</feature>
<evidence type="ECO:0000256" key="1">
    <source>
        <dbReference type="SAM" id="MobiDB-lite"/>
    </source>
</evidence>
<feature type="compositionally biased region" description="Basic and acidic residues" evidence="1">
    <location>
        <begin position="57"/>
        <end position="69"/>
    </location>
</feature>
<protein>
    <recommendedName>
        <fullName evidence="5">Copper resistance protein CopB</fullName>
    </recommendedName>
</protein>
<keyword evidence="4" id="KW-1185">Reference proteome</keyword>
<dbReference type="STRING" id="1120977.GCA_000619845_02905"/>
<proteinExistence type="predicted"/>
<evidence type="ECO:0008006" key="5">
    <source>
        <dbReference type="Google" id="ProtNLM"/>
    </source>
</evidence>
<organism evidence="3 4">
    <name type="scientific">Alkanindiges illinoisensis</name>
    <dbReference type="NCBI Taxonomy" id="197183"/>
    <lineage>
        <taxon>Bacteria</taxon>
        <taxon>Pseudomonadati</taxon>
        <taxon>Pseudomonadota</taxon>
        <taxon>Gammaproteobacteria</taxon>
        <taxon>Moraxellales</taxon>
        <taxon>Moraxellaceae</taxon>
        <taxon>Alkanindiges</taxon>
    </lineage>
</organism>
<name>A0A4Y7XBR6_9GAMM</name>
<keyword evidence="2" id="KW-0732">Signal</keyword>
<dbReference type="EMBL" id="SNTY01000026">
    <property type="protein sequence ID" value="TEU26497.1"/>
    <property type="molecule type" value="Genomic_DNA"/>
</dbReference>
<evidence type="ECO:0000313" key="3">
    <source>
        <dbReference type="EMBL" id="TEU26497.1"/>
    </source>
</evidence>
<dbReference type="AlphaFoldDB" id="A0A4Y7XBR6"/>
<evidence type="ECO:0000256" key="2">
    <source>
        <dbReference type="SAM" id="SignalP"/>
    </source>
</evidence>
<accession>A0A4Y7XBR6</accession>
<reference evidence="3 4" key="1">
    <citation type="submission" date="2019-03" db="EMBL/GenBank/DDBJ databases">
        <title>Alkanindiges illinoisensis: a potential pathogenic isolated from ascites of a gastric cancer patient with abdominal metastasis.</title>
        <authorList>
            <person name="Hu X."/>
            <person name="Yang B."/>
            <person name="Yan X."/>
            <person name="Lin L."/>
            <person name="Zhao H."/>
            <person name="Zhou F."/>
            <person name="Su B."/>
            <person name="Chen J."/>
            <person name="Rui Y."/>
            <person name="Wang Q."/>
            <person name="Zheng L."/>
        </authorList>
    </citation>
    <scope>NUCLEOTIDE SEQUENCE [LARGE SCALE GENOMIC DNA]</scope>
    <source>
        <strain evidence="3 4">NFYY 23406</strain>
    </source>
</reference>
<dbReference type="Proteomes" id="UP000297834">
    <property type="component" value="Unassembled WGS sequence"/>
</dbReference>
<sequence>MKGQNMNNLTKGLVLLIFLNAPVWAEQKLLAQDMQAMSDDEMELVSDHDSATSAQEKAQKTHDHHHDLQNDNPNTKPQESIIYSIPKPSLIPLR</sequence>